<sequence length="185" mass="19990">MAESSYEYASKPGFGQALAALPGQYLKVLTHPGINTFVAEKKKGSWGIVWFQLLLLGILNALIIGVAYVIAPSDLSSVARSTGMSVQDLKNVVVITTAILVFVLTPISFLLSGGVLYLIARIVGGKGTYLQQIYVTLLFGVPLVLLSALLYLIPATNTWLPWLPHLYSVVLMVLAMIAVHSRKFA</sequence>
<reference evidence="7 8" key="1">
    <citation type="submission" date="2019-10" db="EMBL/GenBank/DDBJ databases">
        <title>Dictyobacter vulcani sp. nov., within the class Ktedonobacteria, isolated from soil of volcanic Mt. Zao.</title>
        <authorList>
            <person name="Zheng Y."/>
            <person name="Wang C.M."/>
            <person name="Sakai Y."/>
            <person name="Abe K."/>
            <person name="Yokota A."/>
            <person name="Yabe S."/>
        </authorList>
    </citation>
    <scope>NUCLEOTIDE SEQUENCE [LARGE SCALE GENOMIC DNA]</scope>
    <source>
        <strain evidence="7 8">W12</strain>
    </source>
</reference>
<feature type="domain" description="Yip1" evidence="6">
    <location>
        <begin position="27"/>
        <end position="181"/>
    </location>
</feature>
<dbReference type="InterPro" id="IPR006977">
    <property type="entry name" value="Yip1_dom"/>
</dbReference>
<proteinExistence type="predicted"/>
<gene>
    <name evidence="7" type="ORF">KDW_59340</name>
</gene>
<keyword evidence="3 5" id="KW-1133">Transmembrane helix</keyword>
<dbReference type="RefSeq" id="WP_162005713.1">
    <property type="nucleotide sequence ID" value="NZ_BKZW01000004.1"/>
</dbReference>
<dbReference type="AlphaFoldDB" id="A0A5J4KXH1"/>
<dbReference type="Pfam" id="PF04893">
    <property type="entry name" value="Yip1"/>
    <property type="match status" value="1"/>
</dbReference>
<keyword evidence="2 5" id="KW-0812">Transmembrane</keyword>
<evidence type="ECO:0000256" key="1">
    <source>
        <dbReference type="ARBA" id="ARBA00004141"/>
    </source>
</evidence>
<comment type="caution">
    <text evidence="7">The sequence shown here is derived from an EMBL/GenBank/DDBJ whole genome shotgun (WGS) entry which is preliminary data.</text>
</comment>
<feature type="transmembrane region" description="Helical" evidence="5">
    <location>
        <begin position="159"/>
        <end position="179"/>
    </location>
</feature>
<name>A0A5J4KXH1_9CHLR</name>
<evidence type="ECO:0000256" key="3">
    <source>
        <dbReference type="ARBA" id="ARBA00022989"/>
    </source>
</evidence>
<dbReference type="Proteomes" id="UP000326912">
    <property type="component" value="Unassembled WGS sequence"/>
</dbReference>
<protein>
    <recommendedName>
        <fullName evidence="6">Yip1 domain-containing protein</fullName>
    </recommendedName>
</protein>
<evidence type="ECO:0000313" key="7">
    <source>
        <dbReference type="EMBL" id="GER91772.1"/>
    </source>
</evidence>
<evidence type="ECO:0000256" key="4">
    <source>
        <dbReference type="ARBA" id="ARBA00023136"/>
    </source>
</evidence>
<evidence type="ECO:0000259" key="6">
    <source>
        <dbReference type="Pfam" id="PF04893"/>
    </source>
</evidence>
<evidence type="ECO:0000256" key="2">
    <source>
        <dbReference type="ARBA" id="ARBA00022692"/>
    </source>
</evidence>
<keyword evidence="4 5" id="KW-0472">Membrane</keyword>
<feature type="transmembrane region" description="Helical" evidence="5">
    <location>
        <begin position="132"/>
        <end position="153"/>
    </location>
</feature>
<dbReference type="GO" id="GO:0016020">
    <property type="term" value="C:membrane"/>
    <property type="evidence" value="ECO:0007669"/>
    <property type="project" value="UniProtKB-SubCell"/>
</dbReference>
<dbReference type="EMBL" id="BKZW01000004">
    <property type="protein sequence ID" value="GER91772.1"/>
    <property type="molecule type" value="Genomic_DNA"/>
</dbReference>
<accession>A0A5J4KXH1</accession>
<keyword evidence="8" id="KW-1185">Reference proteome</keyword>
<feature type="transmembrane region" description="Helical" evidence="5">
    <location>
        <begin position="91"/>
        <end position="120"/>
    </location>
</feature>
<evidence type="ECO:0000313" key="8">
    <source>
        <dbReference type="Proteomes" id="UP000326912"/>
    </source>
</evidence>
<comment type="subcellular location">
    <subcellularLocation>
        <location evidence="1">Membrane</location>
        <topology evidence="1">Multi-pass membrane protein</topology>
    </subcellularLocation>
</comment>
<evidence type="ECO:0000256" key="5">
    <source>
        <dbReference type="SAM" id="Phobius"/>
    </source>
</evidence>
<feature type="transmembrane region" description="Helical" evidence="5">
    <location>
        <begin position="48"/>
        <end position="71"/>
    </location>
</feature>
<organism evidence="7 8">
    <name type="scientific">Dictyobacter vulcani</name>
    <dbReference type="NCBI Taxonomy" id="2607529"/>
    <lineage>
        <taxon>Bacteria</taxon>
        <taxon>Bacillati</taxon>
        <taxon>Chloroflexota</taxon>
        <taxon>Ktedonobacteria</taxon>
        <taxon>Ktedonobacterales</taxon>
        <taxon>Dictyobacteraceae</taxon>
        <taxon>Dictyobacter</taxon>
    </lineage>
</organism>